<keyword evidence="3 4" id="KW-0732">Signal</keyword>
<sequence>MFSHIKRSFAAVALATVLAGPGAAETLTIAQNFDPQTLWPNGTTASDNLNAGSAMVESLFWQDPRSGKIEPLLATGFELETPKSVLLKLREGVMFTNGEPMNADAVVHSIEVFIDKELTPAYAQVAQAFQGAEKVDDLTVRIALKNPYPPLALALSQIYVVPPKHWNEVGLEAFGQKPVGTGPFKFSEWVRDDKLVMDLNEDYWGDLPKGIDGLVWRPVPDDTARVAGLTTGEYDIVKDLPVAAIPSLEGQEGVTLVPVASYRIYQIGLSSLPQHESPLQDKRVRQALNYAVDQQAIIDALFFGKAKALNGQVLREPQLGFNPEIKDYPYDPEKAKALLAEAGYPDGFDITFKFPSGRYAQDREVSEAVAGMLGKVGVKTEMIALEPGEFLRQLRNKELAPMYFVGLAPQDDPAFQASQYVSTWRYTTIANEELDALAEAGAKEMDLEKRRKIYQDMMALMHEEAPIIFLYQGLDLYGTAAKLKNFLPRGDGRMFFYGVTYGE</sequence>
<comment type="subcellular location">
    <subcellularLocation>
        <location evidence="1">Periplasm</location>
    </subcellularLocation>
</comment>
<organism evidence="6 7">
    <name type="scientific">Nitratireductor aquibiodomus</name>
    <dbReference type="NCBI Taxonomy" id="204799"/>
    <lineage>
        <taxon>Bacteria</taxon>
        <taxon>Pseudomonadati</taxon>
        <taxon>Pseudomonadota</taxon>
        <taxon>Alphaproteobacteria</taxon>
        <taxon>Hyphomicrobiales</taxon>
        <taxon>Phyllobacteriaceae</taxon>
        <taxon>Nitratireductor</taxon>
    </lineage>
</organism>
<name>A0A1H4L4W3_9HYPH</name>
<dbReference type="AlphaFoldDB" id="A0A1H4L4W3"/>
<dbReference type="GO" id="GO:1904680">
    <property type="term" value="F:peptide transmembrane transporter activity"/>
    <property type="evidence" value="ECO:0007669"/>
    <property type="project" value="TreeGrafter"/>
</dbReference>
<evidence type="ECO:0000256" key="4">
    <source>
        <dbReference type="SAM" id="SignalP"/>
    </source>
</evidence>
<accession>A0A1H4L4W3</accession>
<dbReference type="Pfam" id="PF00496">
    <property type="entry name" value="SBP_bac_5"/>
    <property type="match status" value="1"/>
</dbReference>
<dbReference type="PANTHER" id="PTHR30290:SF38">
    <property type="entry name" value="D,D-DIPEPTIDE-BINDING PERIPLASMIC PROTEIN DDPA-RELATED"/>
    <property type="match status" value="1"/>
</dbReference>
<dbReference type="PIRSF" id="PIRSF002741">
    <property type="entry name" value="MppA"/>
    <property type="match status" value="1"/>
</dbReference>
<comment type="similarity">
    <text evidence="2">Belongs to the bacterial solute-binding protein 5 family.</text>
</comment>
<dbReference type="GO" id="GO:0043190">
    <property type="term" value="C:ATP-binding cassette (ABC) transporter complex"/>
    <property type="evidence" value="ECO:0007669"/>
    <property type="project" value="InterPro"/>
</dbReference>
<keyword evidence="7" id="KW-1185">Reference proteome</keyword>
<proteinExistence type="inferred from homology"/>
<dbReference type="RefSeq" id="WP_177175074.1">
    <property type="nucleotide sequence ID" value="NZ_FNSL01000001.1"/>
</dbReference>
<evidence type="ECO:0000313" key="6">
    <source>
        <dbReference type="EMBL" id="SEB65212.1"/>
    </source>
</evidence>
<dbReference type="SUPFAM" id="SSF53850">
    <property type="entry name" value="Periplasmic binding protein-like II"/>
    <property type="match status" value="1"/>
</dbReference>
<dbReference type="GO" id="GO:0015833">
    <property type="term" value="P:peptide transport"/>
    <property type="evidence" value="ECO:0007669"/>
    <property type="project" value="TreeGrafter"/>
</dbReference>
<dbReference type="Proteomes" id="UP000199064">
    <property type="component" value="Unassembled WGS sequence"/>
</dbReference>
<dbReference type="EMBL" id="FNSL01000001">
    <property type="protein sequence ID" value="SEB65212.1"/>
    <property type="molecule type" value="Genomic_DNA"/>
</dbReference>
<feature type="signal peptide" evidence="4">
    <location>
        <begin position="1"/>
        <end position="24"/>
    </location>
</feature>
<evidence type="ECO:0000256" key="1">
    <source>
        <dbReference type="ARBA" id="ARBA00004418"/>
    </source>
</evidence>
<dbReference type="Gene3D" id="3.90.76.10">
    <property type="entry name" value="Dipeptide-binding Protein, Domain 1"/>
    <property type="match status" value="1"/>
</dbReference>
<dbReference type="GO" id="GO:0030288">
    <property type="term" value="C:outer membrane-bounded periplasmic space"/>
    <property type="evidence" value="ECO:0007669"/>
    <property type="project" value="UniProtKB-ARBA"/>
</dbReference>
<feature type="domain" description="Solute-binding protein family 5" evidence="5">
    <location>
        <begin position="68"/>
        <end position="416"/>
    </location>
</feature>
<evidence type="ECO:0000313" key="7">
    <source>
        <dbReference type="Proteomes" id="UP000199064"/>
    </source>
</evidence>
<dbReference type="InterPro" id="IPR000914">
    <property type="entry name" value="SBP_5_dom"/>
</dbReference>
<dbReference type="Gene3D" id="3.40.190.10">
    <property type="entry name" value="Periplasmic binding protein-like II"/>
    <property type="match status" value="1"/>
</dbReference>
<evidence type="ECO:0000256" key="2">
    <source>
        <dbReference type="ARBA" id="ARBA00005695"/>
    </source>
</evidence>
<feature type="chain" id="PRO_5011558853" evidence="4">
    <location>
        <begin position="25"/>
        <end position="503"/>
    </location>
</feature>
<reference evidence="7" key="1">
    <citation type="submission" date="2016-10" db="EMBL/GenBank/DDBJ databases">
        <authorList>
            <person name="Varghese N."/>
            <person name="Submissions S."/>
        </authorList>
    </citation>
    <scope>NUCLEOTIDE SEQUENCE [LARGE SCALE GENOMIC DNA]</scope>
    <source>
        <strain evidence="7">ES.061</strain>
    </source>
</reference>
<dbReference type="PANTHER" id="PTHR30290">
    <property type="entry name" value="PERIPLASMIC BINDING COMPONENT OF ABC TRANSPORTER"/>
    <property type="match status" value="1"/>
</dbReference>
<evidence type="ECO:0000259" key="5">
    <source>
        <dbReference type="Pfam" id="PF00496"/>
    </source>
</evidence>
<dbReference type="InterPro" id="IPR030678">
    <property type="entry name" value="Peptide/Ni-bd"/>
</dbReference>
<dbReference type="InterPro" id="IPR039424">
    <property type="entry name" value="SBP_5"/>
</dbReference>
<gene>
    <name evidence="6" type="ORF">SAMN05216452_2621</name>
</gene>
<protein>
    <submittedName>
        <fullName evidence="6">Peptide/nickel transport system substrate-binding protein</fullName>
    </submittedName>
</protein>
<dbReference type="Gene3D" id="3.10.105.10">
    <property type="entry name" value="Dipeptide-binding Protein, Domain 3"/>
    <property type="match status" value="1"/>
</dbReference>
<evidence type="ECO:0000256" key="3">
    <source>
        <dbReference type="ARBA" id="ARBA00022729"/>
    </source>
</evidence>